<evidence type="ECO:0000313" key="2">
    <source>
        <dbReference type="Proteomes" id="UP001151760"/>
    </source>
</evidence>
<comment type="caution">
    <text evidence="1">The sequence shown here is derived from an EMBL/GenBank/DDBJ whole genome shotgun (WGS) entry which is preliminary data.</text>
</comment>
<dbReference type="Proteomes" id="UP001151760">
    <property type="component" value="Unassembled WGS sequence"/>
</dbReference>
<name>A0ABQ5BVF7_9ASTR</name>
<sequence length="239" mass="28408">MSNPNPFSNNKWSRPNTSTYGLNNSWYQSKSRRHLRRRQQLDLIQRELRREKEAQLGSCIKQISKDCKEMLKKRIEEIMQYNNTLNQPQSINNAQNIFRRYKCFHCKQRGHILKFYPMDDKNKDMATMRDTSEFAKEAKEVIKPTKPSVILKYPECVHFSTTCMIKGTDHANWDDIWYISNQTDKHLCYKLDFFCNIKENFMVNKLDNKMKLLFIYGIREVVIKDGGQGYLIPGVHYAS</sequence>
<protein>
    <recommendedName>
        <fullName evidence="3">ARID DNA-binding domain-containing protein</fullName>
    </recommendedName>
</protein>
<evidence type="ECO:0000313" key="1">
    <source>
        <dbReference type="EMBL" id="GJT18259.1"/>
    </source>
</evidence>
<dbReference type="EMBL" id="BQNB010013624">
    <property type="protein sequence ID" value="GJT18259.1"/>
    <property type="molecule type" value="Genomic_DNA"/>
</dbReference>
<keyword evidence="2" id="KW-1185">Reference proteome</keyword>
<reference evidence="1" key="1">
    <citation type="journal article" date="2022" name="Int. J. Mol. Sci.">
        <title>Draft Genome of Tanacetum Coccineum: Genomic Comparison of Closely Related Tanacetum-Family Plants.</title>
        <authorList>
            <person name="Yamashiro T."/>
            <person name="Shiraishi A."/>
            <person name="Nakayama K."/>
            <person name="Satake H."/>
        </authorList>
    </citation>
    <scope>NUCLEOTIDE SEQUENCE</scope>
</reference>
<accession>A0ABQ5BVF7</accession>
<gene>
    <name evidence="1" type="ORF">Tco_0876965</name>
</gene>
<evidence type="ECO:0008006" key="3">
    <source>
        <dbReference type="Google" id="ProtNLM"/>
    </source>
</evidence>
<reference evidence="1" key="2">
    <citation type="submission" date="2022-01" db="EMBL/GenBank/DDBJ databases">
        <authorList>
            <person name="Yamashiro T."/>
            <person name="Shiraishi A."/>
            <person name="Satake H."/>
            <person name="Nakayama K."/>
        </authorList>
    </citation>
    <scope>NUCLEOTIDE SEQUENCE</scope>
</reference>
<proteinExistence type="predicted"/>
<organism evidence="1 2">
    <name type="scientific">Tanacetum coccineum</name>
    <dbReference type="NCBI Taxonomy" id="301880"/>
    <lineage>
        <taxon>Eukaryota</taxon>
        <taxon>Viridiplantae</taxon>
        <taxon>Streptophyta</taxon>
        <taxon>Embryophyta</taxon>
        <taxon>Tracheophyta</taxon>
        <taxon>Spermatophyta</taxon>
        <taxon>Magnoliopsida</taxon>
        <taxon>eudicotyledons</taxon>
        <taxon>Gunneridae</taxon>
        <taxon>Pentapetalae</taxon>
        <taxon>asterids</taxon>
        <taxon>campanulids</taxon>
        <taxon>Asterales</taxon>
        <taxon>Asteraceae</taxon>
        <taxon>Asteroideae</taxon>
        <taxon>Anthemideae</taxon>
        <taxon>Anthemidinae</taxon>
        <taxon>Tanacetum</taxon>
    </lineage>
</organism>